<dbReference type="FunFam" id="3.40.50.790:FF:000001">
    <property type="entry name" value="50S ribosomal protein L1"/>
    <property type="match status" value="1"/>
</dbReference>
<dbReference type="InterPro" id="IPR028364">
    <property type="entry name" value="Ribosomal_uL1/biogenesis"/>
</dbReference>
<evidence type="ECO:0000256" key="12">
    <source>
        <dbReference type="RuleBase" id="RU000659"/>
    </source>
</evidence>
<keyword evidence="2 11" id="KW-0678">Repressor</keyword>
<gene>
    <name evidence="11 13" type="primary">rplA</name>
    <name evidence="13" type="ORF">NCTC13093_00299</name>
</gene>
<evidence type="ECO:0000313" key="14">
    <source>
        <dbReference type="Proteomes" id="UP000250086"/>
    </source>
</evidence>
<dbReference type="InterPro" id="IPR023674">
    <property type="entry name" value="Ribosomal_uL1-like"/>
</dbReference>
<evidence type="ECO:0000256" key="8">
    <source>
        <dbReference type="ARBA" id="ARBA00023274"/>
    </source>
</evidence>
<dbReference type="PIRSF" id="PIRSF002155">
    <property type="entry name" value="Ribosomal_L1"/>
    <property type="match status" value="1"/>
</dbReference>
<organism evidence="13 14">
    <name type="scientific">Anaerobiospirillum thomasii</name>
    <dbReference type="NCBI Taxonomy" id="179995"/>
    <lineage>
        <taxon>Bacteria</taxon>
        <taxon>Pseudomonadati</taxon>
        <taxon>Pseudomonadota</taxon>
        <taxon>Gammaproteobacteria</taxon>
        <taxon>Aeromonadales</taxon>
        <taxon>Succinivibrionaceae</taxon>
        <taxon>Anaerobiospirillum</taxon>
    </lineage>
</organism>
<keyword evidence="14" id="KW-1185">Reference proteome</keyword>
<dbReference type="InterPro" id="IPR016095">
    <property type="entry name" value="Ribosomal_uL1_3-a/b-sand"/>
</dbReference>
<dbReference type="InterPro" id="IPR002143">
    <property type="entry name" value="Ribosomal_uL1"/>
</dbReference>
<comment type="function">
    <text evidence="11">Binds directly to 23S rRNA. The L1 stalk is quite mobile in the ribosome, and is involved in E site tRNA release.</text>
</comment>
<proteinExistence type="inferred from homology"/>
<keyword evidence="8 11" id="KW-0687">Ribonucleoprotein</keyword>
<protein>
    <recommendedName>
        <fullName evidence="9 11">Large ribosomal subunit protein uL1</fullName>
    </recommendedName>
</protein>
<dbReference type="PANTHER" id="PTHR36427:SF3">
    <property type="entry name" value="LARGE RIBOSOMAL SUBUNIT PROTEIN UL1M"/>
    <property type="match status" value="1"/>
</dbReference>
<dbReference type="GO" id="GO:0003735">
    <property type="term" value="F:structural constituent of ribosome"/>
    <property type="evidence" value="ECO:0007669"/>
    <property type="project" value="InterPro"/>
</dbReference>
<comment type="function">
    <text evidence="10 11">Protein L1 is also a translational repressor protein, it controls the translation of the L11 operon by binding to its mRNA.</text>
</comment>
<dbReference type="CDD" id="cd00403">
    <property type="entry name" value="Ribosomal_L1"/>
    <property type="match status" value="1"/>
</dbReference>
<dbReference type="Gene3D" id="3.30.190.20">
    <property type="match status" value="1"/>
</dbReference>
<dbReference type="SUPFAM" id="SSF56808">
    <property type="entry name" value="Ribosomal protein L1"/>
    <property type="match status" value="1"/>
</dbReference>
<comment type="similarity">
    <text evidence="1 11 12">Belongs to the universal ribosomal protein uL1 family.</text>
</comment>
<dbReference type="GO" id="GO:0019843">
    <property type="term" value="F:rRNA binding"/>
    <property type="evidence" value="ECO:0007669"/>
    <property type="project" value="UniProtKB-UniRule"/>
</dbReference>
<name>A0A2X0V326_9GAMM</name>
<dbReference type="EMBL" id="UAPV01000001">
    <property type="protein sequence ID" value="SPT68949.1"/>
    <property type="molecule type" value="Genomic_DNA"/>
</dbReference>
<dbReference type="OrthoDB" id="9803740at2"/>
<evidence type="ECO:0000256" key="7">
    <source>
        <dbReference type="ARBA" id="ARBA00022980"/>
    </source>
</evidence>
<reference evidence="13 14" key="1">
    <citation type="submission" date="2018-06" db="EMBL/GenBank/DDBJ databases">
        <authorList>
            <consortium name="Pathogen Informatics"/>
            <person name="Doyle S."/>
        </authorList>
    </citation>
    <scope>NUCLEOTIDE SEQUENCE [LARGE SCALE GENOMIC DNA]</scope>
    <source>
        <strain evidence="13 14">NCTC13093</strain>
    </source>
</reference>
<dbReference type="HAMAP" id="MF_01318_B">
    <property type="entry name" value="Ribosomal_uL1_B"/>
    <property type="match status" value="1"/>
</dbReference>
<accession>A0A2X0V326</accession>
<dbReference type="AlphaFoldDB" id="A0A2X0V326"/>
<evidence type="ECO:0000313" key="13">
    <source>
        <dbReference type="EMBL" id="SPT68949.1"/>
    </source>
</evidence>
<dbReference type="GO" id="GO:0000049">
    <property type="term" value="F:tRNA binding"/>
    <property type="evidence" value="ECO:0007669"/>
    <property type="project" value="UniProtKB-KW"/>
</dbReference>
<evidence type="ECO:0000256" key="1">
    <source>
        <dbReference type="ARBA" id="ARBA00010531"/>
    </source>
</evidence>
<evidence type="ECO:0000256" key="3">
    <source>
        <dbReference type="ARBA" id="ARBA00022555"/>
    </source>
</evidence>
<dbReference type="InterPro" id="IPR005878">
    <property type="entry name" value="Ribosom_uL1_bac-type"/>
</dbReference>
<dbReference type="Gene3D" id="3.40.50.790">
    <property type="match status" value="1"/>
</dbReference>
<dbReference type="NCBIfam" id="TIGR01169">
    <property type="entry name" value="rplA_bact"/>
    <property type="match status" value="1"/>
</dbReference>
<keyword evidence="4 11" id="KW-0699">rRNA-binding</keyword>
<dbReference type="RefSeq" id="WP_113743153.1">
    <property type="nucleotide sequence ID" value="NZ_UAPU01000006.1"/>
</dbReference>
<dbReference type="InterPro" id="IPR023673">
    <property type="entry name" value="Ribosomal_uL1_CS"/>
</dbReference>
<dbReference type="PROSITE" id="PS01199">
    <property type="entry name" value="RIBOSOMAL_L1"/>
    <property type="match status" value="1"/>
</dbReference>
<sequence>MAKLSKRMKEIRSIIDKNREYDVNEGFDTLIKCAKAKFVESVDVAIQLGIDPTKSDQNVRGAAVLPHGTGKSVRVCVFTQGEKAEQAKAAGADLVGMDELAADIKRGMMDFDVVIASPDAMRVVGQLGQVLGPRGLMPNPKVGTVTPDVVTAVKNAKAGQVRYRNDKTGVIQASIGKVTFTPAQLTDNLNALLGAITKAKPSAAKGTYIKKVCISTTMGGGITVDKTTLKADQSASA</sequence>
<evidence type="ECO:0000256" key="6">
    <source>
        <dbReference type="ARBA" id="ARBA00022884"/>
    </source>
</evidence>
<evidence type="ECO:0000256" key="10">
    <source>
        <dbReference type="ARBA" id="ARBA00059110"/>
    </source>
</evidence>
<keyword evidence="6 11" id="KW-0694">RNA-binding</keyword>
<dbReference type="Pfam" id="PF00687">
    <property type="entry name" value="Ribosomal_L1"/>
    <property type="match status" value="1"/>
</dbReference>
<dbReference type="PANTHER" id="PTHR36427">
    <property type="entry name" value="54S RIBOSOMAL PROTEIN L1, MITOCHONDRIAL"/>
    <property type="match status" value="1"/>
</dbReference>
<keyword evidence="5 11" id="KW-0810">Translation regulation</keyword>
<evidence type="ECO:0000256" key="9">
    <source>
        <dbReference type="ARBA" id="ARBA00035241"/>
    </source>
</evidence>
<comment type="subunit">
    <text evidence="11">Part of the 50S ribosomal subunit.</text>
</comment>
<keyword evidence="7 11" id="KW-0689">Ribosomal protein</keyword>
<evidence type="ECO:0000256" key="4">
    <source>
        <dbReference type="ARBA" id="ARBA00022730"/>
    </source>
</evidence>
<dbReference type="GO" id="GO:0006412">
    <property type="term" value="P:translation"/>
    <property type="evidence" value="ECO:0007669"/>
    <property type="project" value="UniProtKB-UniRule"/>
</dbReference>
<keyword evidence="3 11" id="KW-0820">tRNA-binding</keyword>
<evidence type="ECO:0000256" key="5">
    <source>
        <dbReference type="ARBA" id="ARBA00022845"/>
    </source>
</evidence>
<evidence type="ECO:0000256" key="2">
    <source>
        <dbReference type="ARBA" id="ARBA00022491"/>
    </source>
</evidence>
<dbReference type="Proteomes" id="UP000250086">
    <property type="component" value="Unassembled WGS sequence"/>
</dbReference>
<dbReference type="GO" id="GO:0022625">
    <property type="term" value="C:cytosolic large ribosomal subunit"/>
    <property type="evidence" value="ECO:0007669"/>
    <property type="project" value="TreeGrafter"/>
</dbReference>
<evidence type="ECO:0000256" key="11">
    <source>
        <dbReference type="HAMAP-Rule" id="MF_01318"/>
    </source>
</evidence>
<dbReference type="GO" id="GO:0006417">
    <property type="term" value="P:regulation of translation"/>
    <property type="evidence" value="ECO:0007669"/>
    <property type="project" value="UniProtKB-KW"/>
</dbReference>